<dbReference type="Proteomes" id="UP001527882">
    <property type="component" value="Unassembled WGS sequence"/>
</dbReference>
<dbReference type="Gene3D" id="3.40.50.1820">
    <property type="entry name" value="alpha/beta hydrolase"/>
    <property type="match status" value="1"/>
</dbReference>
<accession>A0ABT4Q9Q1</accession>
<keyword evidence="1" id="KW-0472">Membrane</keyword>
<dbReference type="CDD" id="cd00741">
    <property type="entry name" value="Lipase"/>
    <property type="match status" value="1"/>
</dbReference>
<protein>
    <recommendedName>
        <fullName evidence="2">Fungal lipase-type domain-containing protein</fullName>
    </recommendedName>
</protein>
<proteinExistence type="predicted"/>
<reference evidence="3 4" key="1">
    <citation type="submission" date="2022-12" db="EMBL/GenBank/DDBJ databases">
        <title>Draft genome sequence of Paenibacillus sp. dW9.</title>
        <authorList>
            <person name="Choi E.-W."/>
            <person name="Kim D.-U."/>
        </authorList>
    </citation>
    <scope>NUCLEOTIDE SEQUENCE [LARGE SCALE GENOMIC DNA]</scope>
    <source>
        <strain evidence="4">dW9</strain>
    </source>
</reference>
<evidence type="ECO:0000313" key="4">
    <source>
        <dbReference type="Proteomes" id="UP001527882"/>
    </source>
</evidence>
<evidence type="ECO:0000256" key="1">
    <source>
        <dbReference type="SAM" id="Phobius"/>
    </source>
</evidence>
<dbReference type="Pfam" id="PF01764">
    <property type="entry name" value="Lipase_3"/>
    <property type="match status" value="1"/>
</dbReference>
<feature type="transmembrane region" description="Helical" evidence="1">
    <location>
        <begin position="13"/>
        <end position="31"/>
    </location>
</feature>
<sequence>MSRAFKPAGSRKVAFYCLAGVATAPLFMEVFRRYWMEHYAQLGFETRSELLFPYGDWSRHWIRQLPEAYTDLRTSGSAAPAGRARLMAEAIAEASPPEEALILCGHSAGGAMAVLTASLLKPDRAAPIRVIQIGSPRCAVPDNLKEDVLYLYGVNAAGRSIDPVTRLGSWGGWERGRLPRWNARRTAPATICAVSLIGGHADYFRTEVPFILPDGRSNLEHTAAPIRSWLRSDEIRNP</sequence>
<name>A0ABT4Q9Q1_9BACL</name>
<evidence type="ECO:0000313" key="3">
    <source>
        <dbReference type="EMBL" id="MCZ8513612.1"/>
    </source>
</evidence>
<comment type="caution">
    <text evidence="3">The sequence shown here is derived from an EMBL/GenBank/DDBJ whole genome shotgun (WGS) entry which is preliminary data.</text>
</comment>
<dbReference type="InterPro" id="IPR002921">
    <property type="entry name" value="Fungal_lipase-type"/>
</dbReference>
<dbReference type="RefSeq" id="WP_269882126.1">
    <property type="nucleotide sequence ID" value="NZ_JAQAGZ010000008.1"/>
</dbReference>
<organism evidence="3 4">
    <name type="scientific">Paenibacillus gyeongsangnamensis</name>
    <dbReference type="NCBI Taxonomy" id="3388067"/>
    <lineage>
        <taxon>Bacteria</taxon>
        <taxon>Bacillati</taxon>
        <taxon>Bacillota</taxon>
        <taxon>Bacilli</taxon>
        <taxon>Bacillales</taxon>
        <taxon>Paenibacillaceae</taxon>
        <taxon>Paenibacillus</taxon>
    </lineage>
</organism>
<feature type="domain" description="Fungal lipase-type" evidence="2">
    <location>
        <begin position="98"/>
        <end position="139"/>
    </location>
</feature>
<gene>
    <name evidence="3" type="ORF">O9H85_14440</name>
</gene>
<keyword evidence="4" id="KW-1185">Reference proteome</keyword>
<keyword evidence="1" id="KW-1133">Transmembrane helix</keyword>
<dbReference type="SUPFAM" id="SSF53474">
    <property type="entry name" value="alpha/beta-Hydrolases"/>
    <property type="match status" value="2"/>
</dbReference>
<keyword evidence="1" id="KW-0812">Transmembrane</keyword>
<dbReference type="EMBL" id="JAQAGZ010000008">
    <property type="protein sequence ID" value="MCZ8513612.1"/>
    <property type="molecule type" value="Genomic_DNA"/>
</dbReference>
<dbReference type="InterPro" id="IPR029058">
    <property type="entry name" value="AB_hydrolase_fold"/>
</dbReference>
<evidence type="ECO:0000259" key="2">
    <source>
        <dbReference type="Pfam" id="PF01764"/>
    </source>
</evidence>